<keyword evidence="1" id="KW-0812">Transmembrane</keyword>
<feature type="transmembrane region" description="Helical" evidence="1">
    <location>
        <begin position="6"/>
        <end position="25"/>
    </location>
</feature>
<dbReference type="Proteomes" id="UP000289660">
    <property type="component" value="Unassembled WGS sequence"/>
</dbReference>
<feature type="transmembrane region" description="Helical" evidence="1">
    <location>
        <begin position="69"/>
        <end position="90"/>
    </location>
</feature>
<proteinExistence type="predicted"/>
<evidence type="ECO:0000256" key="1">
    <source>
        <dbReference type="SAM" id="Phobius"/>
    </source>
</evidence>
<protein>
    <submittedName>
        <fullName evidence="2">Uncharacterized protein</fullName>
    </submittedName>
</protein>
<accession>A0A402DB33</accession>
<keyword evidence="1" id="KW-0472">Membrane</keyword>
<dbReference type="RefSeq" id="WP_069474825.1">
    <property type="nucleotide sequence ID" value="NZ_BIFY01000015.1"/>
</dbReference>
<keyword evidence="1" id="KW-1133">Transmembrane helix</keyword>
<dbReference type="EMBL" id="BIFY01000015">
    <property type="protein sequence ID" value="GCE59397.1"/>
    <property type="molecule type" value="Genomic_DNA"/>
</dbReference>
<name>A0A402DB33_MICAE</name>
<organism evidence="2 3">
    <name type="scientific">Microcystis aeruginosa NIES-4285</name>
    <dbReference type="NCBI Taxonomy" id="2497681"/>
    <lineage>
        <taxon>Bacteria</taxon>
        <taxon>Bacillati</taxon>
        <taxon>Cyanobacteriota</taxon>
        <taxon>Cyanophyceae</taxon>
        <taxon>Oscillatoriophycideae</taxon>
        <taxon>Chroococcales</taxon>
        <taxon>Microcystaceae</taxon>
        <taxon>Microcystis</taxon>
    </lineage>
</organism>
<evidence type="ECO:0000313" key="2">
    <source>
        <dbReference type="EMBL" id="GCE59397.1"/>
    </source>
</evidence>
<gene>
    <name evidence="2" type="ORF">MiAbB_01312</name>
</gene>
<sequence>MLRKIIQWIIFGVVLAIVPLVVALLIRATRGQSTELVDLLRNGELFLVTAGIVGAAIGDLLGGNRTQPIFELFSGGACVLILVVSSILYADVSAAHASQQTVNIAVIERSSLWLFSGGVVSSFFCVVFSEL</sequence>
<dbReference type="AlphaFoldDB" id="A0A402DB33"/>
<evidence type="ECO:0000313" key="3">
    <source>
        <dbReference type="Proteomes" id="UP000289660"/>
    </source>
</evidence>
<comment type="caution">
    <text evidence="2">The sequence shown here is derived from an EMBL/GenBank/DDBJ whole genome shotgun (WGS) entry which is preliminary data.</text>
</comment>
<reference evidence="3" key="1">
    <citation type="submission" date="2018-12" db="EMBL/GenBank/DDBJ databases">
        <title>Genome sequence of Microcystis aeruginosa NIES-4285.</title>
        <authorList>
            <person name="Tanabe Y."/>
        </authorList>
    </citation>
    <scope>NUCLEOTIDE SEQUENCE [LARGE SCALE GENOMIC DNA]</scope>
    <source>
        <strain evidence="3">NIES-4285</strain>
    </source>
</reference>
<feature type="transmembrane region" description="Helical" evidence="1">
    <location>
        <begin position="45"/>
        <end position="63"/>
    </location>
</feature>
<feature type="transmembrane region" description="Helical" evidence="1">
    <location>
        <begin position="111"/>
        <end position="129"/>
    </location>
</feature>